<name>A0ACC7NUV2_9BACL</name>
<comment type="caution">
    <text evidence="1">The sequence shown here is derived from an EMBL/GenBank/DDBJ whole genome shotgun (WGS) entry which is preliminary data.</text>
</comment>
<evidence type="ECO:0000313" key="2">
    <source>
        <dbReference type="Proteomes" id="UP001631969"/>
    </source>
</evidence>
<gene>
    <name evidence="1" type="ORF">ACI1P1_05985</name>
</gene>
<keyword evidence="1" id="KW-0067">ATP-binding</keyword>
<reference evidence="1" key="1">
    <citation type="submission" date="2024-12" db="EMBL/GenBank/DDBJ databases">
        <authorList>
            <person name="Wu N."/>
        </authorList>
    </citation>
    <scope>NUCLEOTIDE SEQUENCE</scope>
    <source>
        <strain evidence="1">P15</strain>
    </source>
</reference>
<dbReference type="EMBL" id="JBJURJ010000003">
    <property type="protein sequence ID" value="MFM9327851.1"/>
    <property type="molecule type" value="Genomic_DNA"/>
</dbReference>
<protein>
    <submittedName>
        <fullName evidence="1">ABC transporter ATP-binding protein</fullName>
    </submittedName>
</protein>
<keyword evidence="2" id="KW-1185">Reference proteome</keyword>
<proteinExistence type="predicted"/>
<dbReference type="Proteomes" id="UP001631969">
    <property type="component" value="Unassembled WGS sequence"/>
</dbReference>
<organism evidence="1 2">
    <name type="scientific">Paenibacillus mesotrionivorans</name>
    <dbReference type="NCBI Taxonomy" id="3160968"/>
    <lineage>
        <taxon>Bacteria</taxon>
        <taxon>Bacillati</taxon>
        <taxon>Bacillota</taxon>
        <taxon>Bacilli</taxon>
        <taxon>Bacillales</taxon>
        <taxon>Paenibacillaceae</taxon>
        <taxon>Paenibacillus</taxon>
    </lineage>
</organism>
<evidence type="ECO:0000313" key="1">
    <source>
        <dbReference type="EMBL" id="MFM9327851.1"/>
    </source>
</evidence>
<keyword evidence="1" id="KW-0547">Nucleotide-binding</keyword>
<accession>A0ACC7NUV2</accession>
<sequence>MIRLTNVHKSYKDGEKEHSILNGVDLTIREKEWMTIMGPSGCGKSTLLNIAALLAEPTSGSVYVDGRQVDFRKEKELSALRRDKIGLIFQNPNLIGCLNPLENLLLAMDARHKGRSGRKAAMELLEKVGMADKANSNVKSLSGGEAQRVAIVRALVNHPQVLLCDEPTGALDRENSRLVLGLLLLTRRETGCGLVIVTHDREIGDMGERRIVLNGGEVLGVDQALQTV</sequence>